<evidence type="ECO:0000313" key="1">
    <source>
        <dbReference type="EMBL" id="CAB0004011.1"/>
    </source>
</evidence>
<name>A0A6H5GNT2_9HEMI</name>
<dbReference type="Proteomes" id="UP000479000">
    <property type="component" value="Unassembled WGS sequence"/>
</dbReference>
<dbReference type="EMBL" id="CADCXU010014337">
    <property type="protein sequence ID" value="CAB0004011.1"/>
    <property type="molecule type" value="Genomic_DNA"/>
</dbReference>
<accession>A0A6H5GNT2</accession>
<dbReference type="AlphaFoldDB" id="A0A6H5GNT2"/>
<organism evidence="1 2">
    <name type="scientific">Nesidiocoris tenuis</name>
    <dbReference type="NCBI Taxonomy" id="355587"/>
    <lineage>
        <taxon>Eukaryota</taxon>
        <taxon>Metazoa</taxon>
        <taxon>Ecdysozoa</taxon>
        <taxon>Arthropoda</taxon>
        <taxon>Hexapoda</taxon>
        <taxon>Insecta</taxon>
        <taxon>Pterygota</taxon>
        <taxon>Neoptera</taxon>
        <taxon>Paraneoptera</taxon>
        <taxon>Hemiptera</taxon>
        <taxon>Heteroptera</taxon>
        <taxon>Panheteroptera</taxon>
        <taxon>Cimicomorpha</taxon>
        <taxon>Miridae</taxon>
        <taxon>Dicyphina</taxon>
        <taxon>Nesidiocoris</taxon>
    </lineage>
</organism>
<feature type="non-terminal residue" evidence="1">
    <location>
        <position position="56"/>
    </location>
</feature>
<proteinExistence type="predicted"/>
<sequence length="56" mass="6249">MKSSPINYHINRTLIVLRTPMLRTTWITSRRCLPCSSNGRLKNSSGEIEKCIGGSA</sequence>
<gene>
    <name evidence="1" type="ORF">NTEN_LOCUS9488</name>
</gene>
<reference evidence="1 2" key="1">
    <citation type="submission" date="2020-02" db="EMBL/GenBank/DDBJ databases">
        <authorList>
            <person name="Ferguson B K."/>
        </authorList>
    </citation>
    <scope>NUCLEOTIDE SEQUENCE [LARGE SCALE GENOMIC DNA]</scope>
</reference>
<evidence type="ECO:0000313" key="2">
    <source>
        <dbReference type="Proteomes" id="UP000479000"/>
    </source>
</evidence>
<protein>
    <submittedName>
        <fullName evidence="1">Uncharacterized protein</fullName>
    </submittedName>
</protein>
<keyword evidence="2" id="KW-1185">Reference proteome</keyword>